<proteinExistence type="inferred from homology"/>
<dbReference type="GO" id="GO:0006103">
    <property type="term" value="P:2-oxoglutarate metabolic process"/>
    <property type="evidence" value="ECO:0007669"/>
    <property type="project" value="InterPro"/>
</dbReference>
<dbReference type="InParanoid" id="A0A369J0F6"/>
<keyword evidence="5" id="KW-1185">Reference proteome</keyword>
<dbReference type="GO" id="GO:0005739">
    <property type="term" value="C:mitochondrion"/>
    <property type="evidence" value="ECO:0007669"/>
    <property type="project" value="UniProtKB-SubCell"/>
</dbReference>
<dbReference type="OrthoDB" id="2116030at2759"/>
<dbReference type="AlphaFoldDB" id="A0A369J0F6"/>
<evidence type="ECO:0000313" key="4">
    <source>
        <dbReference type="EMBL" id="RDB15488.1"/>
    </source>
</evidence>
<keyword evidence="2" id="KW-0496">Mitochondrion</keyword>
<gene>
    <name evidence="4" type="ORF">Hypma_004185</name>
</gene>
<dbReference type="Proteomes" id="UP000076154">
    <property type="component" value="Unassembled WGS sequence"/>
</dbReference>
<reference evidence="4" key="1">
    <citation type="submission" date="2018-04" db="EMBL/GenBank/DDBJ databases">
        <title>Whole genome sequencing of Hypsizygus marmoreus.</title>
        <authorList>
            <person name="Choi I.-G."/>
            <person name="Min B."/>
            <person name="Kim J.-G."/>
            <person name="Kim S."/>
            <person name="Oh Y.-L."/>
            <person name="Kong W.-S."/>
            <person name="Park H."/>
            <person name="Jeong J."/>
            <person name="Song E.-S."/>
        </authorList>
    </citation>
    <scope>NUCLEOTIDE SEQUENCE [LARGE SCALE GENOMIC DNA]</scope>
    <source>
        <strain evidence="4">51987-8</strain>
    </source>
</reference>
<dbReference type="EMBL" id="LUEZ02000158">
    <property type="protein sequence ID" value="RDB15488.1"/>
    <property type="molecule type" value="Genomic_DNA"/>
</dbReference>
<evidence type="ECO:0000256" key="2">
    <source>
        <dbReference type="ARBA" id="ARBA00023128"/>
    </source>
</evidence>
<name>A0A369J0F6_HYPMA</name>
<dbReference type="InterPro" id="IPR020373">
    <property type="entry name" value="Kgd4/YMR-31"/>
</dbReference>
<protein>
    <submittedName>
        <fullName evidence="4">Uncharacterized protein</fullName>
    </submittedName>
</protein>
<evidence type="ECO:0000313" key="5">
    <source>
        <dbReference type="Proteomes" id="UP000076154"/>
    </source>
</evidence>
<sequence>MHPSLRVCSARAHQPLIRFLGKRTYPSTPSTPHAHPAAPAELKKRFEELFSTSEASGSAPVASSGSKVVFAEFWEAPERFWKRDIEDSEIDAILSGGASLY</sequence>
<organism evidence="4 5">
    <name type="scientific">Hypsizygus marmoreus</name>
    <name type="common">White beech mushroom</name>
    <name type="synonym">Agaricus marmoreus</name>
    <dbReference type="NCBI Taxonomy" id="39966"/>
    <lineage>
        <taxon>Eukaryota</taxon>
        <taxon>Fungi</taxon>
        <taxon>Dikarya</taxon>
        <taxon>Basidiomycota</taxon>
        <taxon>Agaricomycotina</taxon>
        <taxon>Agaricomycetes</taxon>
        <taxon>Agaricomycetidae</taxon>
        <taxon>Agaricales</taxon>
        <taxon>Tricholomatineae</taxon>
        <taxon>Lyophyllaceae</taxon>
        <taxon>Hypsizygus</taxon>
    </lineage>
</organism>
<dbReference type="Pfam" id="PF10937">
    <property type="entry name" value="Kgd4-YMR31"/>
    <property type="match status" value="2"/>
</dbReference>
<comment type="similarity">
    <text evidence="3">Belongs to the alpha-ketoglutarate dehydrogenase component 4 family.</text>
</comment>
<evidence type="ECO:0000256" key="1">
    <source>
        <dbReference type="ARBA" id="ARBA00004173"/>
    </source>
</evidence>
<comment type="subcellular location">
    <subcellularLocation>
        <location evidence="1">Mitochondrion</location>
    </subcellularLocation>
</comment>
<comment type="caution">
    <text evidence="4">The sequence shown here is derived from an EMBL/GenBank/DDBJ whole genome shotgun (WGS) entry which is preliminary data.</text>
</comment>
<accession>A0A369J0F6</accession>
<evidence type="ECO:0000256" key="3">
    <source>
        <dbReference type="ARBA" id="ARBA00043970"/>
    </source>
</evidence>